<dbReference type="Proteomes" id="UP000218231">
    <property type="component" value="Unassembled WGS sequence"/>
</dbReference>
<dbReference type="PANTHER" id="PTHR11640:SF164">
    <property type="entry name" value="MAM DOMAIN-CONTAINING GLYCOSYLPHOSPHATIDYLINOSITOL ANCHOR PROTEIN 1"/>
    <property type="match status" value="1"/>
</dbReference>
<keyword evidence="3" id="KW-1015">Disulfide bond</keyword>
<name>A0A2A2LZ26_9BILA</name>
<dbReference type="GO" id="GO:0005911">
    <property type="term" value="C:cell-cell junction"/>
    <property type="evidence" value="ECO:0007669"/>
    <property type="project" value="TreeGrafter"/>
</dbReference>
<keyword evidence="5" id="KW-0393">Immunoglobulin domain</keyword>
<keyword evidence="9" id="KW-1185">Reference proteome</keyword>
<evidence type="ECO:0000259" key="7">
    <source>
        <dbReference type="PROSITE" id="PS50835"/>
    </source>
</evidence>
<dbReference type="EMBL" id="LIAE01006329">
    <property type="protein sequence ID" value="PAV91265.1"/>
    <property type="molecule type" value="Genomic_DNA"/>
</dbReference>
<feature type="region of interest" description="Disordered" evidence="6">
    <location>
        <begin position="1"/>
        <end position="54"/>
    </location>
</feature>
<dbReference type="Gene3D" id="2.60.40.10">
    <property type="entry name" value="Immunoglobulins"/>
    <property type="match status" value="2"/>
</dbReference>
<keyword evidence="2" id="KW-0472">Membrane</keyword>
<dbReference type="InterPro" id="IPR036179">
    <property type="entry name" value="Ig-like_dom_sf"/>
</dbReference>
<evidence type="ECO:0000256" key="4">
    <source>
        <dbReference type="ARBA" id="ARBA00023180"/>
    </source>
</evidence>
<feature type="domain" description="Ig-like" evidence="7">
    <location>
        <begin position="63"/>
        <end position="168"/>
    </location>
</feature>
<feature type="domain" description="Ig-like" evidence="7">
    <location>
        <begin position="276"/>
        <end position="374"/>
    </location>
</feature>
<evidence type="ECO:0000256" key="3">
    <source>
        <dbReference type="ARBA" id="ARBA00023157"/>
    </source>
</evidence>
<dbReference type="STRING" id="2018661.A0A2A2LZ26"/>
<reference evidence="8 9" key="1">
    <citation type="journal article" date="2017" name="Curr. Biol.">
        <title>Genome architecture and evolution of a unichromosomal asexual nematode.</title>
        <authorList>
            <person name="Fradin H."/>
            <person name="Zegar C."/>
            <person name="Gutwein M."/>
            <person name="Lucas J."/>
            <person name="Kovtun M."/>
            <person name="Corcoran D."/>
            <person name="Baugh L.R."/>
            <person name="Kiontke K."/>
            <person name="Gunsalus K."/>
            <person name="Fitch D.H."/>
            <person name="Piano F."/>
        </authorList>
    </citation>
    <scope>NUCLEOTIDE SEQUENCE [LARGE SCALE GENOMIC DNA]</scope>
    <source>
        <strain evidence="8">PF1309</strain>
    </source>
</reference>
<dbReference type="GO" id="GO:0098609">
    <property type="term" value="P:cell-cell adhesion"/>
    <property type="evidence" value="ECO:0007669"/>
    <property type="project" value="TreeGrafter"/>
</dbReference>
<evidence type="ECO:0000256" key="6">
    <source>
        <dbReference type="SAM" id="MobiDB-lite"/>
    </source>
</evidence>
<accession>A0A2A2LZ26</accession>
<dbReference type="PROSITE" id="PS50835">
    <property type="entry name" value="IG_LIKE"/>
    <property type="match status" value="2"/>
</dbReference>
<comment type="subcellular location">
    <subcellularLocation>
        <location evidence="1">Membrane</location>
        <topology evidence="1">Single-pass type I membrane protein</topology>
    </subcellularLocation>
</comment>
<dbReference type="GO" id="GO:0050839">
    <property type="term" value="F:cell adhesion molecule binding"/>
    <property type="evidence" value="ECO:0007669"/>
    <property type="project" value="TreeGrafter"/>
</dbReference>
<dbReference type="CDD" id="cd00096">
    <property type="entry name" value="Ig"/>
    <property type="match status" value="1"/>
</dbReference>
<feature type="compositionally biased region" description="Basic and acidic residues" evidence="6">
    <location>
        <begin position="13"/>
        <end position="23"/>
    </location>
</feature>
<dbReference type="InterPro" id="IPR013783">
    <property type="entry name" value="Ig-like_fold"/>
</dbReference>
<proteinExistence type="predicted"/>
<evidence type="ECO:0000313" key="8">
    <source>
        <dbReference type="EMBL" id="PAV91265.1"/>
    </source>
</evidence>
<organism evidence="8 9">
    <name type="scientific">Diploscapter pachys</name>
    <dbReference type="NCBI Taxonomy" id="2018661"/>
    <lineage>
        <taxon>Eukaryota</taxon>
        <taxon>Metazoa</taxon>
        <taxon>Ecdysozoa</taxon>
        <taxon>Nematoda</taxon>
        <taxon>Chromadorea</taxon>
        <taxon>Rhabditida</taxon>
        <taxon>Rhabditina</taxon>
        <taxon>Rhabditomorpha</taxon>
        <taxon>Rhabditoidea</taxon>
        <taxon>Rhabditidae</taxon>
        <taxon>Diploscapter</taxon>
    </lineage>
</organism>
<comment type="caution">
    <text evidence="8">The sequence shown here is derived from an EMBL/GenBank/DDBJ whole genome shotgun (WGS) entry which is preliminary data.</text>
</comment>
<dbReference type="OrthoDB" id="9355041at2759"/>
<dbReference type="SUPFAM" id="SSF48726">
    <property type="entry name" value="Immunoglobulin"/>
    <property type="match status" value="2"/>
</dbReference>
<evidence type="ECO:0000256" key="2">
    <source>
        <dbReference type="ARBA" id="ARBA00023136"/>
    </source>
</evidence>
<keyword evidence="4" id="KW-0325">Glycoprotein</keyword>
<dbReference type="SMART" id="SM00409">
    <property type="entry name" value="IG"/>
    <property type="match status" value="2"/>
</dbReference>
<evidence type="ECO:0000256" key="5">
    <source>
        <dbReference type="ARBA" id="ARBA00023319"/>
    </source>
</evidence>
<dbReference type="InterPro" id="IPR007110">
    <property type="entry name" value="Ig-like_dom"/>
</dbReference>
<gene>
    <name evidence="8" type="ORF">WR25_09202</name>
</gene>
<evidence type="ECO:0000313" key="9">
    <source>
        <dbReference type="Proteomes" id="UP000218231"/>
    </source>
</evidence>
<dbReference type="Pfam" id="PF13927">
    <property type="entry name" value="Ig_3"/>
    <property type="match status" value="1"/>
</dbReference>
<dbReference type="InterPro" id="IPR051275">
    <property type="entry name" value="Cell_adhesion_signaling"/>
</dbReference>
<protein>
    <recommendedName>
        <fullName evidence="7">Ig-like domain-containing protein</fullName>
    </recommendedName>
</protein>
<dbReference type="PANTHER" id="PTHR11640">
    <property type="entry name" value="NEPHRIN"/>
    <property type="match status" value="1"/>
</dbReference>
<dbReference type="InterPro" id="IPR003599">
    <property type="entry name" value="Ig_sub"/>
</dbReference>
<dbReference type="GO" id="GO:0005886">
    <property type="term" value="C:plasma membrane"/>
    <property type="evidence" value="ECO:0007669"/>
    <property type="project" value="TreeGrafter"/>
</dbReference>
<sequence>MTQTPRALHFFGHKMDGQRKSQEGKGGFLTATGESEETDADLDKSGNPIANVRSNEIGNEENPVEISSGAMDYDTNTIIIRAGKKLLISCLYTKDDIGDLSDLQWTKEGGHIIDGESSPSAFTIGMIEQRTEHKKKNLHFTSIHQRDKGAYECTARTQGGRTLKNTVNVVVLDEIQWKDSETTVGGLIGEPLTIDCGVVDGGPDEIIKITDENGEPLNDSTFTLAGNEATIESLSKEVQGEAVSCVHVEMISRGKEHEDWPVVDRRDIKIDVWYKPEFNEESSIQYAIIDDNERDATIYCNVSDSNPPPKHFTFFVDDHEVTDDEDERYELVRDVGRGYGAYLKIHDVKQADLQQYRCEVSNGKAKASHIINLRAANPPFEPKVTLHEAKKHSIVWKIEGGEDDEGPMPVTAIEIFYVRKAVVHDRLGSEEDIDIDDGFWKSHGGRVLREKTKNNLYEVKGLREATDYVFKFRQISDVGFGDSIVLTASTYDENSDSVDSAPGFIKSMSFWTTIILFSLIQIF</sequence>
<dbReference type="AlphaFoldDB" id="A0A2A2LZ26"/>
<evidence type="ECO:0000256" key="1">
    <source>
        <dbReference type="ARBA" id="ARBA00004479"/>
    </source>
</evidence>